<keyword evidence="2" id="KW-1185">Reference proteome</keyword>
<sequence>MIRINGQEVLTDSKVGVKYALVNPHLLYDTIPSSTAEIPTFPAVRQNRGVFDYYEEPQAGNYLPELLYQHFHNGELIREGYFLLTEASLDTGYKGAYSDRLGLFFGDYQSKNLREIDFGTVTPVLPLSPVNSVAGETAYCYPTILNDFYYGANAAAASYTGRVNDYASGSYKVSPKTPMFFASWVLKRIAAITGVTITGSFFTHPVWSKLILFNTSEAETATFSVANHLPALSVVEFILELRKVANLKFDFNSVAKTLTIDFWDECLRTPTNADWTGCATIGETKTPEPNTRLQIAMQMDGNDGLTKDKPALLADYISPEVAGNRNGIATVAIKFSTLLTDQATGLPMCRQEGLTSKYGQDAKPFTPRLLFWAGMSAGMPVASHTLNGITLTPAGLAATVWKETIALRTRMFYLAKKFILNEADLAKLDFSKKFHCEGVDYIVAQVNASVPVKGVAECLLIGGV</sequence>
<evidence type="ECO:0000313" key="2">
    <source>
        <dbReference type="Proteomes" id="UP000632339"/>
    </source>
</evidence>
<dbReference type="Proteomes" id="UP000632339">
    <property type="component" value="Unassembled WGS sequence"/>
</dbReference>
<dbReference type="RefSeq" id="WP_019942573.1">
    <property type="nucleotide sequence ID" value="NZ_BMLI01000001.1"/>
</dbReference>
<evidence type="ECO:0000313" key="1">
    <source>
        <dbReference type="EMBL" id="GGM81849.1"/>
    </source>
</evidence>
<organism evidence="1 2">
    <name type="scientific">Dyadobacter beijingensis</name>
    <dbReference type="NCBI Taxonomy" id="365489"/>
    <lineage>
        <taxon>Bacteria</taxon>
        <taxon>Pseudomonadati</taxon>
        <taxon>Bacteroidota</taxon>
        <taxon>Cytophagia</taxon>
        <taxon>Cytophagales</taxon>
        <taxon>Spirosomataceae</taxon>
        <taxon>Dyadobacter</taxon>
    </lineage>
</organism>
<protein>
    <submittedName>
        <fullName evidence="1">Uncharacterized protein</fullName>
    </submittedName>
</protein>
<comment type="caution">
    <text evidence="1">The sequence shown here is derived from an EMBL/GenBank/DDBJ whole genome shotgun (WGS) entry which is preliminary data.</text>
</comment>
<accession>A0ABQ2HL76</accession>
<reference evidence="2" key="1">
    <citation type="journal article" date="2019" name="Int. J. Syst. Evol. Microbiol.">
        <title>The Global Catalogue of Microorganisms (GCM) 10K type strain sequencing project: providing services to taxonomists for standard genome sequencing and annotation.</title>
        <authorList>
            <consortium name="The Broad Institute Genomics Platform"/>
            <consortium name="The Broad Institute Genome Sequencing Center for Infectious Disease"/>
            <person name="Wu L."/>
            <person name="Ma J."/>
        </authorList>
    </citation>
    <scope>NUCLEOTIDE SEQUENCE [LARGE SCALE GENOMIC DNA]</scope>
    <source>
        <strain evidence="2">CGMCC 1.6375</strain>
    </source>
</reference>
<proteinExistence type="predicted"/>
<dbReference type="EMBL" id="BMLI01000001">
    <property type="protein sequence ID" value="GGM81849.1"/>
    <property type="molecule type" value="Genomic_DNA"/>
</dbReference>
<name>A0ABQ2HL76_9BACT</name>
<gene>
    <name evidence="1" type="ORF">GCM10010967_12020</name>
</gene>